<dbReference type="SUPFAM" id="SSF46689">
    <property type="entry name" value="Homeodomain-like"/>
    <property type="match status" value="1"/>
</dbReference>
<evidence type="ECO:0000256" key="2">
    <source>
        <dbReference type="ARBA" id="ARBA00023125"/>
    </source>
</evidence>
<feature type="DNA-binding region" description="H-T-H motif" evidence="4">
    <location>
        <begin position="32"/>
        <end position="51"/>
    </location>
</feature>
<dbReference type="Gene3D" id="1.10.357.10">
    <property type="entry name" value="Tetracycline Repressor, domain 2"/>
    <property type="match status" value="1"/>
</dbReference>
<dbReference type="InterPro" id="IPR001647">
    <property type="entry name" value="HTH_TetR"/>
</dbReference>
<keyword evidence="7" id="KW-1185">Reference proteome</keyword>
<accession>A0ABV1SFI8</accession>
<dbReference type="PANTHER" id="PTHR30055:SF151">
    <property type="entry name" value="TRANSCRIPTIONAL REGULATORY PROTEIN"/>
    <property type="match status" value="1"/>
</dbReference>
<dbReference type="EMBL" id="JAYWLC010000004">
    <property type="protein sequence ID" value="MER5171655.1"/>
    <property type="molecule type" value="Genomic_DNA"/>
</dbReference>
<dbReference type="PANTHER" id="PTHR30055">
    <property type="entry name" value="HTH-TYPE TRANSCRIPTIONAL REGULATOR RUTR"/>
    <property type="match status" value="1"/>
</dbReference>
<dbReference type="PRINTS" id="PR00455">
    <property type="entry name" value="HTHTETR"/>
</dbReference>
<keyword evidence="1" id="KW-0805">Transcription regulation</keyword>
<evidence type="ECO:0000259" key="5">
    <source>
        <dbReference type="PROSITE" id="PS50977"/>
    </source>
</evidence>
<sequence length="199" mass="22375">MPRTGLSSETLKCRAVEVAQQRIKAVGYSKFRVTDVAAELGVSHAALYAHFSGKADILDAVVGHWLDLAHEELRAAVSGPGTAEERLESWLIQRLRLKREAAVKDPELYEAYCEASDRLRDVVQRYKSIWRDQIAKLLVQAIPGLKDPIHAACLVQQAMYGFNHPRLVLDYLDADTEEVDTRLRDVLRTLIAGLRVLSR</sequence>
<dbReference type="RefSeq" id="WP_350936146.1">
    <property type="nucleotide sequence ID" value="NZ_JAYWLC010000004.1"/>
</dbReference>
<comment type="caution">
    <text evidence="6">The sequence shown here is derived from an EMBL/GenBank/DDBJ whole genome shotgun (WGS) entry which is preliminary data.</text>
</comment>
<evidence type="ECO:0000256" key="4">
    <source>
        <dbReference type="PROSITE-ProRule" id="PRU00335"/>
    </source>
</evidence>
<dbReference type="Pfam" id="PF17935">
    <property type="entry name" value="TetR_C_27"/>
    <property type="match status" value="1"/>
</dbReference>
<dbReference type="PROSITE" id="PS50977">
    <property type="entry name" value="HTH_TETR_2"/>
    <property type="match status" value="1"/>
</dbReference>
<dbReference type="Proteomes" id="UP001438953">
    <property type="component" value="Unassembled WGS sequence"/>
</dbReference>
<name>A0ABV1SFI8_9RHOB</name>
<reference evidence="6 7" key="2">
    <citation type="submission" date="2024-06" db="EMBL/GenBank/DDBJ databases">
        <title>Thioclava kandeliae sp. nov. from a rhizosphere soil sample of Kandelia candel in a mangrove.</title>
        <authorList>
            <person name="Mu T."/>
        </authorList>
    </citation>
    <scope>NUCLEOTIDE SEQUENCE [LARGE SCALE GENOMIC DNA]</scope>
    <source>
        <strain evidence="6 7">CPCC 100088</strain>
    </source>
</reference>
<reference evidence="6 7" key="1">
    <citation type="submission" date="2024-01" db="EMBL/GenBank/DDBJ databases">
        <authorList>
            <person name="Deng Y."/>
            <person name="Su J."/>
        </authorList>
    </citation>
    <scope>NUCLEOTIDE SEQUENCE [LARGE SCALE GENOMIC DNA]</scope>
    <source>
        <strain evidence="6 7">CPCC 100088</strain>
    </source>
</reference>
<keyword evidence="2 4" id="KW-0238">DNA-binding</keyword>
<feature type="domain" description="HTH tetR-type" evidence="5">
    <location>
        <begin position="9"/>
        <end position="69"/>
    </location>
</feature>
<keyword evidence="3" id="KW-0804">Transcription</keyword>
<gene>
    <name evidence="6" type="ORF">VSX56_07690</name>
</gene>
<evidence type="ECO:0000256" key="1">
    <source>
        <dbReference type="ARBA" id="ARBA00023015"/>
    </source>
</evidence>
<evidence type="ECO:0000313" key="7">
    <source>
        <dbReference type="Proteomes" id="UP001438953"/>
    </source>
</evidence>
<dbReference type="InterPro" id="IPR050109">
    <property type="entry name" value="HTH-type_TetR-like_transc_reg"/>
</dbReference>
<dbReference type="InterPro" id="IPR041478">
    <property type="entry name" value="TetR_C_27"/>
</dbReference>
<dbReference type="InterPro" id="IPR009057">
    <property type="entry name" value="Homeodomain-like_sf"/>
</dbReference>
<evidence type="ECO:0000313" key="6">
    <source>
        <dbReference type="EMBL" id="MER5171655.1"/>
    </source>
</evidence>
<organism evidence="6 7">
    <name type="scientific">Thioclava kandeliae</name>
    <dbReference type="NCBI Taxonomy" id="3070818"/>
    <lineage>
        <taxon>Bacteria</taxon>
        <taxon>Pseudomonadati</taxon>
        <taxon>Pseudomonadota</taxon>
        <taxon>Alphaproteobacteria</taxon>
        <taxon>Rhodobacterales</taxon>
        <taxon>Paracoccaceae</taxon>
        <taxon>Thioclava</taxon>
    </lineage>
</organism>
<protein>
    <submittedName>
        <fullName evidence="6">TetR/AcrR family transcriptional regulator</fullName>
    </submittedName>
</protein>
<dbReference type="Pfam" id="PF00440">
    <property type="entry name" value="TetR_N"/>
    <property type="match status" value="1"/>
</dbReference>
<evidence type="ECO:0000256" key="3">
    <source>
        <dbReference type="ARBA" id="ARBA00023163"/>
    </source>
</evidence>
<proteinExistence type="predicted"/>